<feature type="transmembrane region" description="Helical" evidence="1">
    <location>
        <begin position="210"/>
        <end position="229"/>
    </location>
</feature>
<feature type="transmembrane region" description="Helical" evidence="1">
    <location>
        <begin position="140"/>
        <end position="164"/>
    </location>
</feature>
<dbReference type="EMBL" id="BSOA01000028">
    <property type="protein sequence ID" value="GLQ89013.1"/>
    <property type="molecule type" value="Genomic_DNA"/>
</dbReference>
<accession>A0ABQ5XBJ3</accession>
<protein>
    <recommendedName>
        <fullName evidence="4">DUF4386 domain-containing protein</fullName>
    </recommendedName>
</protein>
<gene>
    <name evidence="2" type="ORF">GCM10007898_25850</name>
</gene>
<evidence type="ECO:0008006" key="4">
    <source>
        <dbReference type="Google" id="ProtNLM"/>
    </source>
</evidence>
<feature type="transmembrane region" description="Helical" evidence="1">
    <location>
        <begin position="93"/>
        <end position="120"/>
    </location>
</feature>
<dbReference type="RefSeq" id="WP_284332458.1">
    <property type="nucleotide sequence ID" value="NZ_BSOA01000028.1"/>
</dbReference>
<keyword evidence="1" id="KW-0472">Membrane</keyword>
<dbReference type="Pfam" id="PF14329">
    <property type="entry name" value="DUF4386"/>
    <property type="match status" value="1"/>
</dbReference>
<evidence type="ECO:0000256" key="1">
    <source>
        <dbReference type="SAM" id="Phobius"/>
    </source>
</evidence>
<comment type="caution">
    <text evidence="2">The sequence shown here is derived from an EMBL/GenBank/DDBJ whole genome shotgun (WGS) entry which is preliminary data.</text>
</comment>
<evidence type="ECO:0000313" key="3">
    <source>
        <dbReference type="Proteomes" id="UP001156627"/>
    </source>
</evidence>
<feature type="transmembrane region" description="Helical" evidence="1">
    <location>
        <begin position="12"/>
        <end position="31"/>
    </location>
</feature>
<keyword evidence="1" id="KW-0812">Transmembrane</keyword>
<feature type="transmembrane region" description="Helical" evidence="1">
    <location>
        <begin position="51"/>
        <end position="72"/>
    </location>
</feature>
<evidence type="ECO:0000313" key="2">
    <source>
        <dbReference type="EMBL" id="GLQ89013.1"/>
    </source>
</evidence>
<organism evidence="2 3">
    <name type="scientific">Dyella flagellata</name>
    <dbReference type="NCBI Taxonomy" id="1867833"/>
    <lineage>
        <taxon>Bacteria</taxon>
        <taxon>Pseudomonadati</taxon>
        <taxon>Pseudomonadota</taxon>
        <taxon>Gammaproteobacteria</taxon>
        <taxon>Lysobacterales</taxon>
        <taxon>Rhodanobacteraceae</taxon>
        <taxon>Dyella</taxon>
    </lineage>
</organism>
<reference evidence="3" key="1">
    <citation type="journal article" date="2019" name="Int. J. Syst. Evol. Microbiol.">
        <title>The Global Catalogue of Microorganisms (GCM) 10K type strain sequencing project: providing services to taxonomists for standard genome sequencing and annotation.</title>
        <authorList>
            <consortium name="The Broad Institute Genomics Platform"/>
            <consortium name="The Broad Institute Genome Sequencing Center for Infectious Disease"/>
            <person name="Wu L."/>
            <person name="Ma J."/>
        </authorList>
    </citation>
    <scope>NUCLEOTIDE SEQUENCE [LARGE SCALE GENOMIC DNA]</scope>
    <source>
        <strain evidence="3">NBRC 111981</strain>
    </source>
</reference>
<dbReference type="Proteomes" id="UP001156627">
    <property type="component" value="Unassembled WGS sequence"/>
</dbReference>
<keyword evidence="3" id="KW-1185">Reference proteome</keyword>
<sequence>MENRADIDSPQIYARAAGWLYLVVIAAGFFAEFFVRERLINYGDASASAHAIMANGLLFRLGFSADLATIVCDIPMEMMFYLLLRPVNKHMALLVMLFALLGDATMAASELHGFAPLLILGDSPYLTAFSTSQLQAMALLNMHSLTAGLVASMVFFGCHCFFLGYLVFKSGYLPKIIGILIVIACPCLLINSFGYFLAPGLIPEFILLPDLIAELALCVWLIVMGVNIAKWKESARSVRGHASD</sequence>
<dbReference type="InterPro" id="IPR025495">
    <property type="entry name" value="DUF4386"/>
</dbReference>
<feature type="transmembrane region" description="Helical" evidence="1">
    <location>
        <begin position="176"/>
        <end position="198"/>
    </location>
</feature>
<proteinExistence type="predicted"/>
<name>A0ABQ5XBJ3_9GAMM</name>
<keyword evidence="1" id="KW-1133">Transmembrane helix</keyword>